<dbReference type="GO" id="GO:0005886">
    <property type="term" value="C:plasma membrane"/>
    <property type="evidence" value="ECO:0007669"/>
    <property type="project" value="TreeGrafter"/>
</dbReference>
<evidence type="ECO:0000256" key="4">
    <source>
        <dbReference type="ARBA" id="ARBA00023175"/>
    </source>
</evidence>
<feature type="non-terminal residue" evidence="8">
    <location>
        <position position="1045"/>
    </location>
</feature>
<dbReference type="Gene3D" id="3.40.850.10">
    <property type="entry name" value="Kinesin motor domain"/>
    <property type="match status" value="2"/>
</dbReference>
<dbReference type="InterPro" id="IPR036961">
    <property type="entry name" value="Kinesin_motor_dom_sf"/>
</dbReference>
<evidence type="ECO:0000256" key="5">
    <source>
        <dbReference type="ARBA" id="ARBA00023203"/>
    </source>
</evidence>
<dbReference type="PANTHER" id="PTHR13140">
    <property type="entry name" value="MYOSIN"/>
    <property type="match status" value="1"/>
</dbReference>
<dbReference type="SMART" id="SM00242">
    <property type="entry name" value="MYSc"/>
    <property type="match status" value="1"/>
</dbReference>
<dbReference type="GO" id="GO:0007015">
    <property type="term" value="P:actin filament organization"/>
    <property type="evidence" value="ECO:0007669"/>
    <property type="project" value="TreeGrafter"/>
</dbReference>
<dbReference type="GO" id="GO:0030048">
    <property type="term" value="P:actin filament-based movement"/>
    <property type="evidence" value="ECO:0007669"/>
    <property type="project" value="TreeGrafter"/>
</dbReference>
<feature type="region of interest" description="Actin-binding" evidence="6">
    <location>
        <begin position="679"/>
        <end position="701"/>
    </location>
</feature>
<dbReference type="InterPro" id="IPR000048">
    <property type="entry name" value="IQ_motif_EF-hand-BS"/>
</dbReference>
<dbReference type="InterPro" id="IPR001609">
    <property type="entry name" value="Myosin_head_motor_dom-like"/>
</dbReference>
<evidence type="ECO:0000313" key="8">
    <source>
        <dbReference type="EMBL" id="CAL4123004.1"/>
    </source>
</evidence>
<dbReference type="Gene3D" id="1.20.58.530">
    <property type="match status" value="1"/>
</dbReference>
<comment type="caution">
    <text evidence="6">Lacks conserved residue(s) required for the propagation of feature annotation.</text>
</comment>
<evidence type="ECO:0000259" key="7">
    <source>
        <dbReference type="PROSITE" id="PS51456"/>
    </source>
</evidence>
<accession>A0AAV2RFJ1</accession>
<evidence type="ECO:0000256" key="2">
    <source>
        <dbReference type="ARBA" id="ARBA00022840"/>
    </source>
</evidence>
<dbReference type="InterPro" id="IPR027417">
    <property type="entry name" value="P-loop_NTPase"/>
</dbReference>
<evidence type="ECO:0000313" key="9">
    <source>
        <dbReference type="Proteomes" id="UP001497623"/>
    </source>
</evidence>
<dbReference type="GO" id="GO:0006897">
    <property type="term" value="P:endocytosis"/>
    <property type="evidence" value="ECO:0007669"/>
    <property type="project" value="TreeGrafter"/>
</dbReference>
<dbReference type="PRINTS" id="PR00193">
    <property type="entry name" value="MYOSINHEAVY"/>
</dbReference>
<name>A0AAV2RFJ1_MEGNR</name>
<keyword evidence="9" id="KW-1185">Reference proteome</keyword>
<dbReference type="PROSITE" id="PS51456">
    <property type="entry name" value="MYOSIN_MOTOR"/>
    <property type="match status" value="1"/>
</dbReference>
<dbReference type="SUPFAM" id="SSF52540">
    <property type="entry name" value="P-loop containing nucleoside triphosphate hydrolases"/>
    <property type="match status" value="1"/>
</dbReference>
<evidence type="ECO:0000256" key="3">
    <source>
        <dbReference type="ARBA" id="ARBA00023123"/>
    </source>
</evidence>
<dbReference type="GO" id="GO:0005524">
    <property type="term" value="F:ATP binding"/>
    <property type="evidence" value="ECO:0007669"/>
    <property type="project" value="UniProtKB-KW"/>
</dbReference>
<protein>
    <recommendedName>
        <fullName evidence="7">Myosin motor domain-containing protein</fullName>
    </recommendedName>
</protein>
<dbReference type="Proteomes" id="UP001497623">
    <property type="component" value="Unassembled WGS sequence"/>
</dbReference>
<dbReference type="EMBL" id="CAXKWB010021131">
    <property type="protein sequence ID" value="CAL4123004.1"/>
    <property type="molecule type" value="Genomic_DNA"/>
</dbReference>
<dbReference type="GO" id="GO:0051015">
    <property type="term" value="F:actin filament binding"/>
    <property type="evidence" value="ECO:0007669"/>
    <property type="project" value="TreeGrafter"/>
</dbReference>
<evidence type="ECO:0000256" key="1">
    <source>
        <dbReference type="ARBA" id="ARBA00022741"/>
    </source>
</evidence>
<dbReference type="SMART" id="SM00015">
    <property type="entry name" value="IQ"/>
    <property type="match status" value="2"/>
</dbReference>
<dbReference type="Gene3D" id="1.20.120.720">
    <property type="entry name" value="Myosin VI head, motor domain, U50 subdomain"/>
    <property type="match status" value="1"/>
</dbReference>
<dbReference type="GO" id="GO:0005902">
    <property type="term" value="C:microvillus"/>
    <property type="evidence" value="ECO:0007669"/>
    <property type="project" value="TreeGrafter"/>
</dbReference>
<organism evidence="8 9">
    <name type="scientific">Meganyctiphanes norvegica</name>
    <name type="common">Northern krill</name>
    <name type="synonym">Thysanopoda norvegica</name>
    <dbReference type="NCBI Taxonomy" id="48144"/>
    <lineage>
        <taxon>Eukaryota</taxon>
        <taxon>Metazoa</taxon>
        <taxon>Ecdysozoa</taxon>
        <taxon>Arthropoda</taxon>
        <taxon>Crustacea</taxon>
        <taxon>Multicrustacea</taxon>
        <taxon>Malacostraca</taxon>
        <taxon>Eumalacostraca</taxon>
        <taxon>Eucarida</taxon>
        <taxon>Euphausiacea</taxon>
        <taxon>Euphausiidae</taxon>
        <taxon>Meganyctiphanes</taxon>
    </lineage>
</organism>
<feature type="domain" description="Myosin motor" evidence="7">
    <location>
        <begin position="1"/>
        <end position="802"/>
    </location>
</feature>
<evidence type="ECO:0000256" key="6">
    <source>
        <dbReference type="PROSITE-ProRule" id="PRU00782"/>
    </source>
</evidence>
<gene>
    <name evidence="8" type="ORF">MNOR_LOCUS23701</name>
</gene>
<reference evidence="8 9" key="1">
    <citation type="submission" date="2024-05" db="EMBL/GenBank/DDBJ databases">
        <authorList>
            <person name="Wallberg A."/>
        </authorList>
    </citation>
    <scope>NUCLEOTIDE SEQUENCE [LARGE SCALE GENOMIC DNA]</scope>
</reference>
<proteinExistence type="inferred from homology"/>
<keyword evidence="1" id="KW-0547">Nucleotide-binding</keyword>
<dbReference type="GO" id="GO:0016459">
    <property type="term" value="C:myosin complex"/>
    <property type="evidence" value="ECO:0007669"/>
    <property type="project" value="UniProtKB-KW"/>
</dbReference>
<dbReference type="GO" id="GO:0000146">
    <property type="term" value="F:microfilament motor activity"/>
    <property type="evidence" value="ECO:0007669"/>
    <property type="project" value="TreeGrafter"/>
</dbReference>
<dbReference type="PROSITE" id="PS50096">
    <property type="entry name" value="IQ"/>
    <property type="match status" value="1"/>
</dbReference>
<dbReference type="AlphaFoldDB" id="A0AAV2RFJ1"/>
<keyword evidence="2" id="KW-0067">ATP-binding</keyword>
<comment type="similarity">
    <text evidence="6">Belongs to the TRAFAC class myosin-kinesin ATPase superfamily. Myosin family.</text>
</comment>
<dbReference type="PANTHER" id="PTHR13140:SF802">
    <property type="entry name" value="UNCONVENTIONAL MYOSIN-IB ISOFORM X1"/>
    <property type="match status" value="1"/>
</dbReference>
<keyword evidence="3 6" id="KW-0518">Myosin</keyword>
<dbReference type="Gene3D" id="1.20.5.190">
    <property type="match status" value="1"/>
</dbReference>
<comment type="caution">
    <text evidence="8">The sequence shown here is derived from an EMBL/GenBank/DDBJ whole genome shotgun (WGS) entry which is preliminary data.</text>
</comment>
<sequence>MAVIACRRSPQLPQKCTELPNSLSVVLCKPISVKWFAQEFYQQPAGCLSTATAVVGGCCPSDGRWPNIRRRLPGWSVLSGYHKIGTSSIWMSIRISKIMENSYCSHKNASHCKRVGAIAAEAVAAEGGGCNVKTVVQIIDAINPHTDTQTNIHKHAHKYTHIYIYTPTLIHTYKHTQFFAHTRHIYTGQSWSGHWEVHLSYRISVVDEKFPAKVAFISSVVRQQSQLIKVEHQSSAPILRLQPCSAADAFGNARTRRNDNSSRFGKYLDIEFDYRGEPIGGTITNYLLEKSRVTNQGLGERNFHIFYQILSGADIQTLKLLKLQRNLENYRLLRSTRHSPAETLDDRTEYHITKRALDALDISSFEQMEIFKLVAAVLKLGNLSFSPVNNIDGTEGCALDNQYEIHEICDLVRCEVDTLSLALQSRTVETHGDTIVAELSASEATRARDALCRALYSRLFTWVVQRINDSIKVKTLGRRKVLGILDMFGFEMMDVNSFEQLVINFCNEKLHQVLMEVMLKEIQEDYLREGIEFVPIEVPSSKETVDLIENRQTGLISVLEDVSGHADMASSRSGTDVLLQKLAHICSQHPTFEIKGGRHSHSDNNIPAESFRIRHFAGKVTYSTAGFIEKNVDFLHRGLSRAMYQCDHHILKEIFPEGNPRRTTLKRPALVSSQVLISISALVRNLRTKQPHLITCIKPNELKQPRILESALVLHQIKYLGLVEQAMVQCDGWSFRCSHEVFLTRFGMLSLHTWPMWRGASLEGCALLLADLPLTPQQYTFGRTKVYIKSQRAVKELEEYRRERLEDLAILVQKTWRGWHQKLKYKKKRQAQITISSTWRRWKLNKHDPETSKSNLAFIKGWRCFFVLARERAREKQYKKMVENSASIIYEAYLKYQRWKLLSRLIAEPPSESPIDTCSWLAAPLIVQDVSICLRRLHHKWRCYRYRLHFDQTARNRMREKVTASIIFKDRKASYPKRISNPDMLNTVETVKQCKPCSAVCGKLNRRFTTFSMVCNKNCEIGENPVTGMLLRVAHSLLNGEKEKL</sequence>
<dbReference type="Gene3D" id="6.20.240.20">
    <property type="match status" value="1"/>
</dbReference>
<dbReference type="Pfam" id="PF00063">
    <property type="entry name" value="Myosin_head"/>
    <property type="match status" value="1"/>
</dbReference>
<keyword evidence="4" id="KW-0505">Motor protein</keyword>
<dbReference type="GO" id="GO:0005737">
    <property type="term" value="C:cytoplasm"/>
    <property type="evidence" value="ECO:0007669"/>
    <property type="project" value="TreeGrafter"/>
</dbReference>
<keyword evidence="5 6" id="KW-0009">Actin-binding</keyword>